<evidence type="ECO:0000313" key="4">
    <source>
        <dbReference type="Proteomes" id="UP001550210"/>
    </source>
</evidence>
<sequence length="701" mass="73868">MSEGWKSIDRAELEAVDWAGLRHNYGTAEDVPDLLRRCAGPDPDDAEDAAFDLLNHLYHQGGWVCPAAPASLPFVLRLAAAPQVTPRRTLLELVGRLAAEAGRVEARFLDAHWSAAWERHLPDVLALLADPEPEIRRAAADVIGACADPGEGALPALLSRWHAESDPVTRLDLVLALGNATRRGPGGAPSDPPAAGGGGRRGAADGAPDEAATPSDQAAALLDALLAAPEPQLRLAAVLALGDRARASATAPAEGRLEIALGALRDPSVELWRRTSAADCGVRGMHRWTASLFDDASPAFALGLMADHPDEEQRVGGLEQAARVLSRRRSPVDALLPGVVARLDDPAAEVRYRAAELLACLGPAAAAHADDVAALLDDTGVRATRGGEAVADAAVWALARMNDPRCLPRLTGHVAGTRPGFASAGAYYGGSANSFHHPALPALHEVLVRLPDHTEALLPAIRDRLDPTEDPRNLRRFGEVLAAWGPAAESAVPRLLVLLADDERWTAAATALAGIGGAGRPGREALLTRSRTGGPDAELAAWAYWRVGGEPGPALDVLGPAVTNEDRATHTALSRLADLGAHAAGYADRLRELTATREPWVRTQAAHALWAVTGGDTETAVLALMETVRKLPTGPYLPVMLPAVRHLARMGEAAVPAARLLQDLPADDRRVHYFGCWRGFTEDEAVRTAVDELLAGVAGAH</sequence>
<evidence type="ECO:0000313" key="3">
    <source>
        <dbReference type="EMBL" id="MET9848085.1"/>
    </source>
</evidence>
<comment type="caution">
    <text evidence="3">The sequence shown here is derived from an EMBL/GenBank/DDBJ whole genome shotgun (WGS) entry which is preliminary data.</text>
</comment>
<dbReference type="EMBL" id="JBEXPZ010000036">
    <property type="protein sequence ID" value="MET9848085.1"/>
    <property type="molecule type" value="Genomic_DNA"/>
</dbReference>
<evidence type="ECO:0000256" key="2">
    <source>
        <dbReference type="SAM" id="MobiDB-lite"/>
    </source>
</evidence>
<dbReference type="InterPro" id="IPR000357">
    <property type="entry name" value="HEAT"/>
</dbReference>
<dbReference type="RefSeq" id="WP_355399742.1">
    <property type="nucleotide sequence ID" value="NZ_JBEGHN010000001.1"/>
</dbReference>
<protein>
    <submittedName>
        <fullName evidence="3">HEAT repeat domain-containing protein</fullName>
    </submittedName>
</protein>
<dbReference type="Proteomes" id="UP001550210">
    <property type="component" value="Unassembled WGS sequence"/>
</dbReference>
<gene>
    <name evidence="3" type="ORF">ABZZ21_26790</name>
</gene>
<feature type="compositionally biased region" description="Low complexity" evidence="2">
    <location>
        <begin position="204"/>
        <end position="215"/>
    </location>
</feature>
<feature type="region of interest" description="Disordered" evidence="2">
    <location>
        <begin position="181"/>
        <end position="215"/>
    </location>
</feature>
<dbReference type="InterPro" id="IPR016024">
    <property type="entry name" value="ARM-type_fold"/>
</dbReference>
<name>A0ABV2V2N4_9ACTN</name>
<dbReference type="InterPro" id="IPR011989">
    <property type="entry name" value="ARM-like"/>
</dbReference>
<keyword evidence="1" id="KW-0677">Repeat</keyword>
<keyword evidence="4" id="KW-1185">Reference proteome</keyword>
<proteinExistence type="predicted"/>
<dbReference type="Gene3D" id="1.25.10.10">
    <property type="entry name" value="Leucine-rich Repeat Variant"/>
    <property type="match status" value="3"/>
</dbReference>
<dbReference type="Pfam" id="PF02985">
    <property type="entry name" value="HEAT"/>
    <property type="match status" value="1"/>
</dbReference>
<dbReference type="SUPFAM" id="SSF48371">
    <property type="entry name" value="ARM repeat"/>
    <property type="match status" value="1"/>
</dbReference>
<accession>A0ABV2V2N4</accession>
<organism evidence="3 4">
    <name type="scientific">Streptomyces ossamyceticus</name>
    <dbReference type="NCBI Taxonomy" id="249581"/>
    <lineage>
        <taxon>Bacteria</taxon>
        <taxon>Bacillati</taxon>
        <taxon>Actinomycetota</taxon>
        <taxon>Actinomycetes</taxon>
        <taxon>Kitasatosporales</taxon>
        <taxon>Streptomycetaceae</taxon>
        <taxon>Streptomyces</taxon>
    </lineage>
</organism>
<reference evidence="3 4" key="1">
    <citation type="submission" date="2024-06" db="EMBL/GenBank/DDBJ databases">
        <title>The Natural Products Discovery Center: Release of the First 8490 Sequenced Strains for Exploring Actinobacteria Biosynthetic Diversity.</title>
        <authorList>
            <person name="Kalkreuter E."/>
            <person name="Kautsar S.A."/>
            <person name="Yang D."/>
            <person name="Bader C.D."/>
            <person name="Teijaro C.N."/>
            <person name="Fluegel L."/>
            <person name="Davis C.M."/>
            <person name="Simpson J.R."/>
            <person name="Lauterbach L."/>
            <person name="Steele A.D."/>
            <person name="Gui C."/>
            <person name="Meng S."/>
            <person name="Li G."/>
            <person name="Viehrig K."/>
            <person name="Ye F."/>
            <person name="Su P."/>
            <person name="Kiefer A.F."/>
            <person name="Nichols A."/>
            <person name="Cepeda A.J."/>
            <person name="Yan W."/>
            <person name="Fan B."/>
            <person name="Jiang Y."/>
            <person name="Adhikari A."/>
            <person name="Zheng C.-J."/>
            <person name="Schuster L."/>
            <person name="Cowan T.M."/>
            <person name="Smanski M.J."/>
            <person name="Chevrette M.G."/>
            <person name="De Carvalho L.P.S."/>
            <person name="Shen B."/>
        </authorList>
    </citation>
    <scope>NUCLEOTIDE SEQUENCE [LARGE SCALE GENOMIC DNA]</scope>
    <source>
        <strain evidence="3 4">NPDC006434</strain>
    </source>
</reference>
<evidence type="ECO:0000256" key="1">
    <source>
        <dbReference type="ARBA" id="ARBA00022737"/>
    </source>
</evidence>